<feature type="transmembrane region" description="Helical" evidence="1">
    <location>
        <begin position="20"/>
        <end position="38"/>
    </location>
</feature>
<feature type="transmembrane region" description="Helical" evidence="1">
    <location>
        <begin position="44"/>
        <end position="60"/>
    </location>
</feature>
<evidence type="ECO:0000256" key="1">
    <source>
        <dbReference type="SAM" id="Phobius"/>
    </source>
</evidence>
<proteinExistence type="predicted"/>
<keyword evidence="1" id="KW-1133">Transmembrane helix</keyword>
<keyword evidence="1" id="KW-0812">Transmembrane</keyword>
<evidence type="ECO:0000313" key="3">
    <source>
        <dbReference type="Proteomes" id="UP000322927"/>
    </source>
</evidence>
<keyword evidence="1" id="KW-0472">Membrane</keyword>
<name>A0A5P2C4U5_STRVZ</name>
<protein>
    <submittedName>
        <fullName evidence="2">Uncharacterized protein</fullName>
    </submittedName>
</protein>
<dbReference type="EMBL" id="CP029192">
    <property type="protein sequence ID" value="QES36321.1"/>
    <property type="molecule type" value="Genomic_DNA"/>
</dbReference>
<evidence type="ECO:0000313" key="2">
    <source>
        <dbReference type="EMBL" id="QES36321.1"/>
    </source>
</evidence>
<reference evidence="2 3" key="1">
    <citation type="submission" date="2018-05" db="EMBL/GenBank/DDBJ databases">
        <title>Streptomyces venezuelae.</title>
        <authorList>
            <person name="Kim W."/>
            <person name="Lee N."/>
            <person name="Cho B.-K."/>
        </authorList>
    </citation>
    <scope>NUCLEOTIDE SEQUENCE [LARGE SCALE GENOMIC DNA]</scope>
    <source>
        <strain evidence="2 3">ATCC 14584</strain>
    </source>
</reference>
<organism evidence="2 3">
    <name type="scientific">Streptomyces venezuelae</name>
    <dbReference type="NCBI Taxonomy" id="54571"/>
    <lineage>
        <taxon>Bacteria</taxon>
        <taxon>Bacillati</taxon>
        <taxon>Actinomycetota</taxon>
        <taxon>Actinomycetes</taxon>
        <taxon>Kitasatosporales</taxon>
        <taxon>Streptomycetaceae</taxon>
        <taxon>Streptomyces</taxon>
    </lineage>
</organism>
<dbReference type="AlphaFoldDB" id="A0A5P2C4U5"/>
<dbReference type="Proteomes" id="UP000322927">
    <property type="component" value="Chromosome"/>
</dbReference>
<accession>A0A5P2C4U5</accession>
<sequence length="70" mass="7619">MLKTDKSQQAGNMSKKKDLALLTVTYLALVLVAGTLMGWSTARWMLLLLPVLVATRVLAFRGKGSCGPRK</sequence>
<gene>
    <name evidence="2" type="ORF">DEJ48_25560</name>
</gene>